<dbReference type="Proteomes" id="UP001501371">
    <property type="component" value="Unassembled WGS sequence"/>
</dbReference>
<feature type="compositionally biased region" description="Low complexity" evidence="1">
    <location>
        <begin position="249"/>
        <end position="261"/>
    </location>
</feature>
<proteinExistence type="predicted"/>
<feature type="region of interest" description="Disordered" evidence="1">
    <location>
        <begin position="214"/>
        <end position="266"/>
    </location>
</feature>
<name>A0ABP4FM81_9ACTN</name>
<dbReference type="RefSeq" id="WP_344282398.1">
    <property type="nucleotide sequence ID" value="NZ_BAAAKV010000063.1"/>
</dbReference>
<evidence type="ECO:0000256" key="1">
    <source>
        <dbReference type="SAM" id="MobiDB-lite"/>
    </source>
</evidence>
<feature type="compositionally biased region" description="Basic residues" evidence="1">
    <location>
        <begin position="233"/>
        <end position="243"/>
    </location>
</feature>
<organism evidence="2 3">
    <name type="scientific">Streptomyces hebeiensis</name>
    <dbReference type="NCBI Taxonomy" id="229486"/>
    <lineage>
        <taxon>Bacteria</taxon>
        <taxon>Bacillati</taxon>
        <taxon>Actinomycetota</taxon>
        <taxon>Actinomycetes</taxon>
        <taxon>Kitasatosporales</taxon>
        <taxon>Streptomycetaceae</taxon>
        <taxon>Streptomyces</taxon>
    </lineage>
</organism>
<sequence>MSGDSGGKTNGGEVVHGYPHLDTVRSAITALYRRLSPDGIRSYAPSVAPADVAFSDADDLHLGTQRVAHALVQQLRLPDARVIVSFHEMRHAAHVELTAGPEYFIELNNRFRTHRRDIGAALAHEITHVLLHRLGLSFPGTRDNEILTDTATTYLGAGWLLLDAFRQDRDSSQKLGYLTPEEFGYVLAKRALVFDEDPRIWFTSPQGYTSYTKGRTRALHDEQQPPLTTAGRTGRHRYARDRRHALDQPGRPAAGEAPARPGARETVRGLARDLARDMTRDATRGAGRDAGQDAAPPYAFERLPDGLRVSFPCPTCHQRIRVAVRGRVRVRCGLCRTVLDCDT</sequence>
<accession>A0ABP4FM81</accession>
<comment type="caution">
    <text evidence="2">The sequence shown here is derived from an EMBL/GenBank/DDBJ whole genome shotgun (WGS) entry which is preliminary data.</text>
</comment>
<evidence type="ECO:0000313" key="2">
    <source>
        <dbReference type="EMBL" id="GAA1191177.1"/>
    </source>
</evidence>
<keyword evidence="3" id="KW-1185">Reference proteome</keyword>
<evidence type="ECO:0008006" key="4">
    <source>
        <dbReference type="Google" id="ProtNLM"/>
    </source>
</evidence>
<reference evidence="3" key="1">
    <citation type="journal article" date="2019" name="Int. J. Syst. Evol. Microbiol.">
        <title>The Global Catalogue of Microorganisms (GCM) 10K type strain sequencing project: providing services to taxonomists for standard genome sequencing and annotation.</title>
        <authorList>
            <consortium name="The Broad Institute Genomics Platform"/>
            <consortium name="The Broad Institute Genome Sequencing Center for Infectious Disease"/>
            <person name="Wu L."/>
            <person name="Ma J."/>
        </authorList>
    </citation>
    <scope>NUCLEOTIDE SEQUENCE [LARGE SCALE GENOMIC DNA]</scope>
    <source>
        <strain evidence="3">JCM 12696</strain>
    </source>
</reference>
<protein>
    <recommendedName>
        <fullName evidence="4">Metallopeptidase domain-containing protein</fullName>
    </recommendedName>
</protein>
<dbReference type="EMBL" id="BAAAKV010000063">
    <property type="protein sequence ID" value="GAA1191177.1"/>
    <property type="molecule type" value="Genomic_DNA"/>
</dbReference>
<gene>
    <name evidence="2" type="ORF">GCM10009654_55730</name>
</gene>
<evidence type="ECO:0000313" key="3">
    <source>
        <dbReference type="Proteomes" id="UP001501371"/>
    </source>
</evidence>